<dbReference type="KEGG" id="muo:115476439"/>
<dbReference type="PROSITE" id="PS51041">
    <property type="entry name" value="EMI"/>
    <property type="match status" value="1"/>
</dbReference>
<dbReference type="GO" id="GO:0005576">
    <property type="term" value="C:extracellular region"/>
    <property type="evidence" value="ECO:0007669"/>
    <property type="project" value="UniProtKB-SubCell"/>
</dbReference>
<dbReference type="CTD" id="90187"/>
<dbReference type="Proteomes" id="UP000515156">
    <property type="component" value="Chromosome 8"/>
</dbReference>
<protein>
    <submittedName>
        <fullName evidence="8">EMILIN-3</fullName>
    </submittedName>
</protein>
<evidence type="ECO:0000256" key="1">
    <source>
        <dbReference type="ARBA" id="ARBA00004613"/>
    </source>
</evidence>
<accession>A0A6P7YZH4</accession>
<evidence type="ECO:0000259" key="6">
    <source>
        <dbReference type="PROSITE" id="PS51041"/>
    </source>
</evidence>
<dbReference type="InParanoid" id="A0A6P7YZH4"/>
<dbReference type="GeneID" id="115476439"/>
<comment type="subcellular location">
    <subcellularLocation>
        <location evidence="1">Secreted</location>
    </subcellularLocation>
</comment>
<dbReference type="PANTHER" id="PTHR15427:SF2">
    <property type="entry name" value="EMILIN-3"/>
    <property type="match status" value="1"/>
</dbReference>
<keyword evidence="2" id="KW-0964">Secreted</keyword>
<dbReference type="PANTHER" id="PTHR15427">
    <property type="entry name" value="EMILIN ELASTIN MICROFIBRIL INTERFACE-LOCATED PROTEIN ELASTIN MICROFIBRIL INTERFACER"/>
    <property type="match status" value="1"/>
</dbReference>
<dbReference type="GO" id="GO:0031012">
    <property type="term" value="C:extracellular matrix"/>
    <property type="evidence" value="ECO:0007669"/>
    <property type="project" value="TreeGrafter"/>
</dbReference>
<dbReference type="Pfam" id="PF07546">
    <property type="entry name" value="EMI"/>
    <property type="match status" value="1"/>
</dbReference>
<dbReference type="AlphaFoldDB" id="A0A6P7YZH4"/>
<dbReference type="FunCoup" id="A0A6P7YZH4">
    <property type="interactions" value="246"/>
</dbReference>
<evidence type="ECO:0000256" key="3">
    <source>
        <dbReference type="ARBA" id="ARBA00022729"/>
    </source>
</evidence>
<evidence type="ECO:0000313" key="7">
    <source>
        <dbReference type="Proteomes" id="UP000515156"/>
    </source>
</evidence>
<feature type="compositionally biased region" description="Pro residues" evidence="5">
    <location>
        <begin position="167"/>
        <end position="188"/>
    </location>
</feature>
<evidence type="ECO:0000256" key="2">
    <source>
        <dbReference type="ARBA" id="ARBA00022525"/>
    </source>
</evidence>
<feature type="domain" description="EMI" evidence="6">
    <location>
        <begin position="64"/>
        <end position="140"/>
    </location>
</feature>
<keyword evidence="3" id="KW-0732">Signal</keyword>
<reference evidence="8" key="1">
    <citation type="submission" date="2025-08" db="UniProtKB">
        <authorList>
            <consortium name="RefSeq"/>
        </authorList>
    </citation>
    <scope>IDENTIFICATION</scope>
</reference>
<dbReference type="InterPro" id="IPR050392">
    <property type="entry name" value="Collagen/C1q_domain"/>
</dbReference>
<evidence type="ECO:0000256" key="5">
    <source>
        <dbReference type="SAM" id="MobiDB-lite"/>
    </source>
</evidence>
<feature type="region of interest" description="Disordered" evidence="5">
    <location>
        <begin position="167"/>
        <end position="192"/>
    </location>
</feature>
<dbReference type="OrthoDB" id="10266508at2759"/>
<name>A0A6P7YZH4_9AMPH</name>
<evidence type="ECO:0000313" key="8">
    <source>
        <dbReference type="RefSeq" id="XP_030068675.1"/>
    </source>
</evidence>
<gene>
    <name evidence="8" type="primary">EMILIN3</name>
</gene>
<organism evidence="7 8">
    <name type="scientific">Microcaecilia unicolor</name>
    <dbReference type="NCBI Taxonomy" id="1415580"/>
    <lineage>
        <taxon>Eukaryota</taxon>
        <taxon>Metazoa</taxon>
        <taxon>Chordata</taxon>
        <taxon>Craniata</taxon>
        <taxon>Vertebrata</taxon>
        <taxon>Euteleostomi</taxon>
        <taxon>Amphibia</taxon>
        <taxon>Gymnophiona</taxon>
        <taxon>Siphonopidae</taxon>
        <taxon>Microcaecilia</taxon>
    </lineage>
</organism>
<evidence type="ECO:0000256" key="4">
    <source>
        <dbReference type="ARBA" id="ARBA00023157"/>
    </source>
</evidence>
<keyword evidence="7" id="KW-1185">Reference proteome</keyword>
<proteinExistence type="predicted"/>
<dbReference type="RefSeq" id="XP_030068675.1">
    <property type="nucleotide sequence ID" value="XM_030212815.1"/>
</dbReference>
<sequence>MSRTSGSFKKSLLVPMLPWIGTFLSLLDAKGTYYRYPQTHGNRYSLYTSGSSPQLNPGKPVAKHKNFCVYVVQKNITCTQQEGTETYVKAEYLKCTWGPKCPGTVVYRTLYRPKYIIGYKAVTELAWRCCPGFTGEGCHEDPTQQPGLLTHFPSPKIPPVSNMFPGPKIPPSHPKLHPEPFPGPPSPPKKSDYGRKVPGFIEERFNHLEEEIRGLSRSYNSLHNMVNGLGDHLRHVIQEDTNKMIGNLMNTPRVPDSSVGFGIIPGGVLDAPEKADVTFPRVGDIMGKVTEVSDMLKTKTDLLDEVHGMVLDHDGRIKHLLDAAKPSPLTSMDILEEFIERKLASVRAEILDGFEKKLLNIQSTCDFRIKEVQEQCEQEKAANLRLQQSLDGKELQIKKEISHLESQIHGLTVVESCCSNINYLSERLDSLEKNMHSIAESQKNQQSRLDSELSHVSSVTLENFFNGRFEDIEAKINATEREMDGRCHEIEGGMRGLVGLEVDSIKISIEDKIRTLEERFMTIVGELGNISMPVSLDGAAMPLLENEITTMKKQTSERIEVLQNRLTVLESLCTQSCSSSSSAVETFRTDIEGCQNRSQDLLLRLDVNSELLKKLNSTILEIQRQIQREEANSLQGEITLLKINLNTVSKSLTGLKDSVNLYSDTVVHMNSSFDERERKISGEVHSIQDQVQDQGSQLLYSNRNVLNLKGDLEKLKARILNDLGNCKHLAQDLQKEVFQFDSRMAQVENTCGNLGAVTGSLDLIKDELEKHTGGLWGYMDHVNGTLEVHAQEITSLKDNLLDCQAKVREISEQFSASPVSLQHKKH</sequence>
<dbReference type="InterPro" id="IPR011489">
    <property type="entry name" value="EMI_domain"/>
</dbReference>
<keyword evidence="4" id="KW-1015">Disulfide bond</keyword>